<evidence type="ECO:0000313" key="2">
    <source>
        <dbReference type="Proteomes" id="UP001187315"/>
    </source>
</evidence>
<accession>A0AA88MXI3</accession>
<proteinExistence type="predicted"/>
<sequence>MYRSKTPPRLKRNKCLFATEAPGDSMSDVRDMLLPMAAFQSCFFRDLSTQNRTWNKLLLSFNLLCSETLMATRGAMPCQM</sequence>
<protein>
    <submittedName>
        <fullName evidence="1">Uncharacterized protein</fullName>
    </submittedName>
</protein>
<reference evidence="1" key="1">
    <citation type="submission" date="2023-08" db="EMBL/GenBank/DDBJ databases">
        <title>Pelteobagrus vachellii genome.</title>
        <authorList>
            <person name="Liu H."/>
        </authorList>
    </citation>
    <scope>NUCLEOTIDE SEQUENCE</scope>
    <source>
        <strain evidence="1">PRFRI_2022a</strain>
        <tissue evidence="1">Muscle</tissue>
    </source>
</reference>
<dbReference type="EMBL" id="JAVHJS010000010">
    <property type="protein sequence ID" value="KAK2845504.1"/>
    <property type="molecule type" value="Genomic_DNA"/>
</dbReference>
<evidence type="ECO:0000313" key="1">
    <source>
        <dbReference type="EMBL" id="KAK2845504.1"/>
    </source>
</evidence>
<name>A0AA88MXI3_TACVA</name>
<keyword evidence="2" id="KW-1185">Reference proteome</keyword>
<organism evidence="1 2">
    <name type="scientific">Tachysurus vachellii</name>
    <name type="common">Darkbarbel catfish</name>
    <name type="synonym">Pelteobagrus vachellii</name>
    <dbReference type="NCBI Taxonomy" id="175792"/>
    <lineage>
        <taxon>Eukaryota</taxon>
        <taxon>Metazoa</taxon>
        <taxon>Chordata</taxon>
        <taxon>Craniata</taxon>
        <taxon>Vertebrata</taxon>
        <taxon>Euteleostomi</taxon>
        <taxon>Actinopterygii</taxon>
        <taxon>Neopterygii</taxon>
        <taxon>Teleostei</taxon>
        <taxon>Ostariophysi</taxon>
        <taxon>Siluriformes</taxon>
        <taxon>Bagridae</taxon>
        <taxon>Tachysurus</taxon>
    </lineage>
</organism>
<dbReference type="AlphaFoldDB" id="A0AA88MXI3"/>
<dbReference type="Proteomes" id="UP001187315">
    <property type="component" value="Unassembled WGS sequence"/>
</dbReference>
<comment type="caution">
    <text evidence="1">The sequence shown here is derived from an EMBL/GenBank/DDBJ whole genome shotgun (WGS) entry which is preliminary data.</text>
</comment>
<gene>
    <name evidence="1" type="ORF">Q7C36_010358</name>
</gene>